<evidence type="ECO:0000313" key="1">
    <source>
        <dbReference type="EnsemblMetazoa" id="Aqu2.1.29575_001"/>
    </source>
</evidence>
<dbReference type="AlphaFoldDB" id="A0A1X7UNK5"/>
<protein>
    <submittedName>
        <fullName evidence="1">Uncharacterized protein</fullName>
    </submittedName>
</protein>
<accession>A0A1X7UNK5</accession>
<proteinExistence type="predicted"/>
<name>A0A1X7UNK5_AMPQE</name>
<dbReference type="InParanoid" id="A0A1X7UNK5"/>
<sequence>MDLMKTNWEKYLPIIMSTTDESTSPSLPAVLQILDKNFRCAPTYKQHGIFQIYE</sequence>
<dbReference type="EnsemblMetazoa" id="Aqu2.1.29575_001">
    <property type="protein sequence ID" value="Aqu2.1.29575_001"/>
    <property type="gene ID" value="Aqu2.1.29575"/>
</dbReference>
<organism evidence="1">
    <name type="scientific">Amphimedon queenslandica</name>
    <name type="common">Sponge</name>
    <dbReference type="NCBI Taxonomy" id="400682"/>
    <lineage>
        <taxon>Eukaryota</taxon>
        <taxon>Metazoa</taxon>
        <taxon>Porifera</taxon>
        <taxon>Demospongiae</taxon>
        <taxon>Heteroscleromorpha</taxon>
        <taxon>Haplosclerida</taxon>
        <taxon>Niphatidae</taxon>
        <taxon>Amphimedon</taxon>
    </lineage>
</organism>
<reference evidence="1" key="1">
    <citation type="submission" date="2017-05" db="UniProtKB">
        <authorList>
            <consortium name="EnsemblMetazoa"/>
        </authorList>
    </citation>
    <scope>IDENTIFICATION</scope>
</reference>